<dbReference type="RefSeq" id="WP_012738448.1">
    <property type="nucleotide sequence ID" value="NZ_CABIXW010000004.1"/>
</dbReference>
<keyword evidence="1" id="KW-0472">Membrane</keyword>
<dbReference type="AlphaFoldDB" id="A0A174Z3S5"/>
<sequence length="232" mass="25741">MASKLHNALAKKLPDIQMSEAFINCVFLAMSGGLQDAYTYFTRNEVFSNAQTGNVVLMSTHFMMGEWYQGLKYLLPFLAFGLGVFVTERIQGKYKNATRLHWRQAILLIEIIILIAVGFMPHSMDMFATIIVSFSCAMQVQAFRKVNGYSYASTMCIGNLRSGTDALSVFVRTGNKTSLKKAGYYFGIILFFAIGAGIGGNLSMLFGIHTIWISSALLSISVLLMFAEKLKI</sequence>
<accession>A0A174Z3S5</accession>
<feature type="transmembrane region" description="Helical" evidence="1">
    <location>
        <begin position="102"/>
        <end position="120"/>
    </location>
</feature>
<dbReference type="EMBL" id="CZBU01000005">
    <property type="protein sequence ID" value="CUQ78796.1"/>
    <property type="molecule type" value="Genomic_DNA"/>
</dbReference>
<keyword evidence="1" id="KW-1133">Transmembrane helix</keyword>
<dbReference type="GeneID" id="41354961"/>
<dbReference type="EMBL" id="CZBV01000004">
    <property type="protein sequence ID" value="CUQ85202.1"/>
    <property type="molecule type" value="Genomic_DNA"/>
</dbReference>
<feature type="transmembrane region" description="Helical" evidence="1">
    <location>
        <begin position="21"/>
        <end position="41"/>
    </location>
</feature>
<dbReference type="Pfam" id="PF06912">
    <property type="entry name" value="DUF1275"/>
    <property type="match status" value="1"/>
</dbReference>
<dbReference type="OMA" id="GWMRHTA"/>
<dbReference type="InterPro" id="IPR010699">
    <property type="entry name" value="DUF1275"/>
</dbReference>
<gene>
    <name evidence="2" type="ORF">ERS852490_02445</name>
    <name evidence="3" type="ORF">ERS852492_01568</name>
</gene>
<evidence type="ECO:0000313" key="2">
    <source>
        <dbReference type="EMBL" id="CUQ78796.1"/>
    </source>
</evidence>
<evidence type="ECO:0000256" key="1">
    <source>
        <dbReference type="SAM" id="Phobius"/>
    </source>
</evidence>
<protein>
    <submittedName>
        <fullName evidence="2">Predicted membrane protein</fullName>
    </submittedName>
</protein>
<feature type="transmembrane region" description="Helical" evidence="1">
    <location>
        <begin position="182"/>
        <end position="200"/>
    </location>
</feature>
<organism evidence="2 4">
    <name type="scientific">Lachnospira eligens</name>
    <dbReference type="NCBI Taxonomy" id="39485"/>
    <lineage>
        <taxon>Bacteria</taxon>
        <taxon>Bacillati</taxon>
        <taxon>Bacillota</taxon>
        <taxon>Clostridia</taxon>
        <taxon>Lachnospirales</taxon>
        <taxon>Lachnospiraceae</taxon>
        <taxon>Lachnospira</taxon>
    </lineage>
</organism>
<dbReference type="PANTHER" id="PTHR37314:SF4">
    <property type="entry name" value="UPF0700 TRANSMEMBRANE PROTEIN YOAK"/>
    <property type="match status" value="1"/>
</dbReference>
<name>A0A174Z3S5_9FIRM</name>
<dbReference type="Proteomes" id="UP000095780">
    <property type="component" value="Unassembled WGS sequence"/>
</dbReference>
<reference evidence="4 5" key="1">
    <citation type="submission" date="2015-09" db="EMBL/GenBank/DDBJ databases">
        <authorList>
            <consortium name="Pathogen Informatics"/>
        </authorList>
    </citation>
    <scope>NUCLEOTIDE SEQUENCE [LARGE SCALE GENOMIC DNA]</scope>
    <source>
        <strain evidence="2 4">2789STDY5834875</strain>
        <strain evidence="3 5">2789STDY5834878</strain>
    </source>
</reference>
<feature type="transmembrane region" description="Helical" evidence="1">
    <location>
        <begin position="73"/>
        <end position="90"/>
    </location>
</feature>
<evidence type="ECO:0000313" key="4">
    <source>
        <dbReference type="Proteomes" id="UP000095621"/>
    </source>
</evidence>
<feature type="transmembrane region" description="Helical" evidence="1">
    <location>
        <begin position="126"/>
        <end position="143"/>
    </location>
</feature>
<feature type="transmembrane region" description="Helical" evidence="1">
    <location>
        <begin position="206"/>
        <end position="227"/>
    </location>
</feature>
<dbReference type="PANTHER" id="PTHR37314">
    <property type="entry name" value="SLR0142 PROTEIN"/>
    <property type="match status" value="1"/>
</dbReference>
<proteinExistence type="predicted"/>
<dbReference type="Proteomes" id="UP000095621">
    <property type="component" value="Unassembled WGS sequence"/>
</dbReference>
<keyword evidence="1" id="KW-0812">Transmembrane</keyword>
<evidence type="ECO:0000313" key="5">
    <source>
        <dbReference type="Proteomes" id="UP000095780"/>
    </source>
</evidence>
<evidence type="ECO:0000313" key="3">
    <source>
        <dbReference type="EMBL" id="CUQ85202.1"/>
    </source>
</evidence>